<gene>
    <name evidence="1" type="ORF">QBC46DRAFT_426368</name>
</gene>
<dbReference type="AlphaFoldDB" id="A0AAN6NCJ1"/>
<dbReference type="Proteomes" id="UP001303473">
    <property type="component" value="Unassembled WGS sequence"/>
</dbReference>
<dbReference type="EMBL" id="MU853773">
    <property type="protein sequence ID" value="KAK3942524.1"/>
    <property type="molecule type" value="Genomic_DNA"/>
</dbReference>
<organism evidence="1 2">
    <name type="scientific">Diplogelasinospora grovesii</name>
    <dbReference type="NCBI Taxonomy" id="303347"/>
    <lineage>
        <taxon>Eukaryota</taxon>
        <taxon>Fungi</taxon>
        <taxon>Dikarya</taxon>
        <taxon>Ascomycota</taxon>
        <taxon>Pezizomycotina</taxon>
        <taxon>Sordariomycetes</taxon>
        <taxon>Sordariomycetidae</taxon>
        <taxon>Sordariales</taxon>
        <taxon>Diplogelasinosporaceae</taxon>
        <taxon>Diplogelasinospora</taxon>
    </lineage>
</organism>
<comment type="caution">
    <text evidence="1">The sequence shown here is derived from an EMBL/GenBank/DDBJ whole genome shotgun (WGS) entry which is preliminary data.</text>
</comment>
<evidence type="ECO:0000313" key="1">
    <source>
        <dbReference type="EMBL" id="KAK3942524.1"/>
    </source>
</evidence>
<proteinExistence type="predicted"/>
<protein>
    <submittedName>
        <fullName evidence="1">Uncharacterized protein</fullName>
    </submittedName>
</protein>
<accession>A0AAN6NCJ1</accession>
<keyword evidence="2" id="KW-1185">Reference proteome</keyword>
<sequence length="174" mass="19462">YYPIAKGVKTLIYIPLQSGFEPSQVRGTGCPHSPHRADLSYLLLLRGSPLLRRIRLYPSTAFVQVLEEPRNDMGRGSKLELVNRNFLKAEAAALGGDCKRGMKLFRSDCLSPAAPCCMAVLWSDVLWSDVLWSDVLWSDVLWSDVLWSDVLWSDSQRHERTNLKASLVAATLAA</sequence>
<evidence type="ECO:0000313" key="2">
    <source>
        <dbReference type="Proteomes" id="UP001303473"/>
    </source>
</evidence>
<feature type="non-terminal residue" evidence="1">
    <location>
        <position position="1"/>
    </location>
</feature>
<name>A0AAN6NCJ1_9PEZI</name>
<reference evidence="2" key="1">
    <citation type="journal article" date="2023" name="Mol. Phylogenet. Evol.">
        <title>Genome-scale phylogeny and comparative genomics of the fungal order Sordariales.</title>
        <authorList>
            <person name="Hensen N."/>
            <person name="Bonometti L."/>
            <person name="Westerberg I."/>
            <person name="Brannstrom I.O."/>
            <person name="Guillou S."/>
            <person name="Cros-Aarteil S."/>
            <person name="Calhoun S."/>
            <person name="Haridas S."/>
            <person name="Kuo A."/>
            <person name="Mondo S."/>
            <person name="Pangilinan J."/>
            <person name="Riley R."/>
            <person name="LaButti K."/>
            <person name="Andreopoulos B."/>
            <person name="Lipzen A."/>
            <person name="Chen C."/>
            <person name="Yan M."/>
            <person name="Daum C."/>
            <person name="Ng V."/>
            <person name="Clum A."/>
            <person name="Steindorff A."/>
            <person name="Ohm R.A."/>
            <person name="Martin F."/>
            <person name="Silar P."/>
            <person name="Natvig D.O."/>
            <person name="Lalanne C."/>
            <person name="Gautier V."/>
            <person name="Ament-Velasquez S.L."/>
            <person name="Kruys A."/>
            <person name="Hutchinson M.I."/>
            <person name="Powell A.J."/>
            <person name="Barry K."/>
            <person name="Miller A.N."/>
            <person name="Grigoriev I.V."/>
            <person name="Debuchy R."/>
            <person name="Gladieux P."/>
            <person name="Hiltunen Thoren M."/>
            <person name="Johannesson H."/>
        </authorList>
    </citation>
    <scope>NUCLEOTIDE SEQUENCE [LARGE SCALE GENOMIC DNA]</scope>
    <source>
        <strain evidence="2">CBS 340.73</strain>
    </source>
</reference>